<evidence type="ECO:0000256" key="7">
    <source>
        <dbReference type="ARBA" id="ARBA00023288"/>
    </source>
</evidence>
<feature type="domain" description="Spore germination GerAC-like C-terminal" evidence="8">
    <location>
        <begin position="223"/>
        <end position="385"/>
    </location>
</feature>
<dbReference type="Gene3D" id="3.30.300.210">
    <property type="entry name" value="Nutrient germinant receptor protein C, domain 3"/>
    <property type="match status" value="1"/>
</dbReference>
<dbReference type="InterPro" id="IPR008844">
    <property type="entry name" value="Spore_GerAC-like"/>
</dbReference>
<dbReference type="InterPro" id="IPR038501">
    <property type="entry name" value="Spore_GerAC_C_sf"/>
</dbReference>
<evidence type="ECO:0000256" key="2">
    <source>
        <dbReference type="ARBA" id="ARBA00007886"/>
    </source>
</evidence>
<dbReference type="InterPro" id="IPR046953">
    <property type="entry name" value="Spore_GerAC-like_C"/>
</dbReference>
<accession>A0ABW0K170</accession>
<proteinExistence type="inferred from homology"/>
<sequence length="395" mass="44260">MKRWLCLFMTFLLLLLTTSCYGLRQINELAIVTAVGLDVGKTPGSVKLSVQIIRPADARGQTGAPAGGTGQPIYSISAEGDSIFDAIRNLGHFTSRRVYWAHNFLIVMHESYARRGIADMIDFFTRNHELRMNTWVAVSPDPPDEVISTITGLEVVPGQAVDRLFRNIQIVGIAPASDMRSLEEAYLSRSVEPVLAKVQLVKRGISNKKPEEHGSIKQVELAGAAVFYDDDKMIGWLSTIETKGTMYFLQKQKSGIEVVACPGSKDQRVTLELKDIRLKVTPSYANQTPRFDIRMITHADVVENNCEASMRDIREATERTLRDKLTSDIEQAVAKAKQYHSDFLKLSDVFRNKFPMEWQTLGTDWNDIFAKAETSIEVEATIKSTVLKTAKQEVK</sequence>
<evidence type="ECO:0000313" key="11">
    <source>
        <dbReference type="Proteomes" id="UP001596044"/>
    </source>
</evidence>
<dbReference type="Gene3D" id="6.20.190.10">
    <property type="entry name" value="Nutrient germinant receptor protein C, domain 1"/>
    <property type="match status" value="1"/>
</dbReference>
<name>A0ABW0K170_9BACL</name>
<gene>
    <name evidence="10" type="ORF">ACFPOG_02620</name>
</gene>
<dbReference type="Pfam" id="PF05504">
    <property type="entry name" value="Spore_GerAC"/>
    <property type="match status" value="1"/>
</dbReference>
<keyword evidence="5" id="KW-0472">Membrane</keyword>
<evidence type="ECO:0000256" key="4">
    <source>
        <dbReference type="ARBA" id="ARBA00022729"/>
    </source>
</evidence>
<evidence type="ECO:0000256" key="1">
    <source>
        <dbReference type="ARBA" id="ARBA00004635"/>
    </source>
</evidence>
<keyword evidence="7" id="KW-0449">Lipoprotein</keyword>
<dbReference type="NCBIfam" id="TIGR02887">
    <property type="entry name" value="spore_ger_x_C"/>
    <property type="match status" value="1"/>
</dbReference>
<evidence type="ECO:0000313" key="10">
    <source>
        <dbReference type="EMBL" id="MFC5447135.1"/>
    </source>
</evidence>
<evidence type="ECO:0000256" key="3">
    <source>
        <dbReference type="ARBA" id="ARBA00022544"/>
    </source>
</evidence>
<keyword evidence="6" id="KW-0564">Palmitate</keyword>
<dbReference type="Proteomes" id="UP001596044">
    <property type="component" value="Unassembled WGS sequence"/>
</dbReference>
<reference evidence="11" key="1">
    <citation type="journal article" date="2019" name="Int. J. Syst. Evol. Microbiol.">
        <title>The Global Catalogue of Microorganisms (GCM) 10K type strain sequencing project: providing services to taxonomists for standard genome sequencing and annotation.</title>
        <authorList>
            <consortium name="The Broad Institute Genomics Platform"/>
            <consortium name="The Broad Institute Genome Sequencing Center for Infectious Disease"/>
            <person name="Wu L."/>
            <person name="Ma J."/>
        </authorList>
    </citation>
    <scope>NUCLEOTIDE SEQUENCE [LARGE SCALE GENOMIC DNA]</scope>
    <source>
        <strain evidence="11">KACC 11904</strain>
    </source>
</reference>
<dbReference type="PANTHER" id="PTHR35789:SF1">
    <property type="entry name" value="SPORE GERMINATION PROTEIN B3"/>
    <property type="match status" value="1"/>
</dbReference>
<comment type="similarity">
    <text evidence="2">Belongs to the GerABKC lipoprotein family.</text>
</comment>
<organism evidence="10 11">
    <name type="scientific">Paenibacillus aestuarii</name>
    <dbReference type="NCBI Taxonomy" id="516965"/>
    <lineage>
        <taxon>Bacteria</taxon>
        <taxon>Bacillati</taxon>
        <taxon>Bacillota</taxon>
        <taxon>Bacilli</taxon>
        <taxon>Bacillales</taxon>
        <taxon>Paenibacillaceae</taxon>
        <taxon>Paenibacillus</taxon>
    </lineage>
</organism>
<keyword evidence="4" id="KW-0732">Signal</keyword>
<feature type="domain" description="Spore germination protein N-terminal" evidence="9">
    <location>
        <begin position="24"/>
        <end position="199"/>
    </location>
</feature>
<evidence type="ECO:0000256" key="6">
    <source>
        <dbReference type="ARBA" id="ARBA00023139"/>
    </source>
</evidence>
<dbReference type="EMBL" id="JBHSMJ010000006">
    <property type="protein sequence ID" value="MFC5447135.1"/>
    <property type="molecule type" value="Genomic_DNA"/>
</dbReference>
<dbReference type="InterPro" id="IPR057336">
    <property type="entry name" value="GerAC_N"/>
</dbReference>
<keyword evidence="3" id="KW-0309">Germination</keyword>
<comment type="caution">
    <text evidence="10">The sequence shown here is derived from an EMBL/GenBank/DDBJ whole genome shotgun (WGS) entry which is preliminary data.</text>
</comment>
<evidence type="ECO:0000259" key="9">
    <source>
        <dbReference type="Pfam" id="PF25198"/>
    </source>
</evidence>
<dbReference type="PANTHER" id="PTHR35789">
    <property type="entry name" value="SPORE GERMINATION PROTEIN B3"/>
    <property type="match status" value="1"/>
</dbReference>
<dbReference type="PROSITE" id="PS51257">
    <property type="entry name" value="PROKAR_LIPOPROTEIN"/>
    <property type="match status" value="1"/>
</dbReference>
<keyword evidence="11" id="KW-1185">Reference proteome</keyword>
<evidence type="ECO:0000259" key="8">
    <source>
        <dbReference type="Pfam" id="PF05504"/>
    </source>
</evidence>
<comment type="subcellular location">
    <subcellularLocation>
        <location evidence="1">Membrane</location>
        <topology evidence="1">Lipid-anchor</topology>
    </subcellularLocation>
</comment>
<protein>
    <submittedName>
        <fullName evidence="10">Ger(X)C family spore germination protein</fullName>
    </submittedName>
</protein>
<dbReference type="RefSeq" id="WP_270880876.1">
    <property type="nucleotide sequence ID" value="NZ_JAQFVF010000041.1"/>
</dbReference>
<dbReference type="Pfam" id="PF25198">
    <property type="entry name" value="Spore_GerAC_N"/>
    <property type="match status" value="1"/>
</dbReference>
<evidence type="ECO:0000256" key="5">
    <source>
        <dbReference type="ARBA" id="ARBA00023136"/>
    </source>
</evidence>